<protein>
    <submittedName>
        <fullName evidence="2">Uncharacterized protein</fullName>
    </submittedName>
</protein>
<dbReference type="WBParaSite" id="TREG1_88810.1">
    <property type="protein sequence ID" value="TREG1_88810.1"/>
    <property type="gene ID" value="TREG1_88810"/>
</dbReference>
<name>A0AA85KHT7_TRIRE</name>
<dbReference type="Proteomes" id="UP000050795">
    <property type="component" value="Unassembled WGS sequence"/>
</dbReference>
<keyword evidence="1" id="KW-1185">Reference proteome</keyword>
<reference evidence="1" key="1">
    <citation type="submission" date="2022-06" db="EMBL/GenBank/DDBJ databases">
        <authorList>
            <person name="Berger JAMES D."/>
            <person name="Berger JAMES D."/>
        </authorList>
    </citation>
    <scope>NUCLEOTIDE SEQUENCE [LARGE SCALE GENOMIC DNA]</scope>
</reference>
<sequence>MNYFFGFESFHYQCFSWFSANLESSRIAINELGLPAIEPVLTSIRWVAKRFSKRIKYGDLVSVQTIPVEVYDWWFPRSCDSSVTIDTDVHDLKKN</sequence>
<reference evidence="2" key="2">
    <citation type="submission" date="2023-11" db="UniProtKB">
        <authorList>
            <consortium name="WormBaseParasite"/>
        </authorList>
    </citation>
    <scope>IDENTIFICATION</scope>
</reference>
<proteinExistence type="predicted"/>
<accession>A0AA85KHT7</accession>
<evidence type="ECO:0000313" key="1">
    <source>
        <dbReference type="Proteomes" id="UP000050795"/>
    </source>
</evidence>
<organism evidence="1 2">
    <name type="scientific">Trichobilharzia regenti</name>
    <name type="common">Nasal bird schistosome</name>
    <dbReference type="NCBI Taxonomy" id="157069"/>
    <lineage>
        <taxon>Eukaryota</taxon>
        <taxon>Metazoa</taxon>
        <taxon>Spiralia</taxon>
        <taxon>Lophotrochozoa</taxon>
        <taxon>Platyhelminthes</taxon>
        <taxon>Trematoda</taxon>
        <taxon>Digenea</taxon>
        <taxon>Strigeidida</taxon>
        <taxon>Schistosomatoidea</taxon>
        <taxon>Schistosomatidae</taxon>
        <taxon>Trichobilharzia</taxon>
    </lineage>
</organism>
<dbReference type="AlphaFoldDB" id="A0AA85KHT7"/>
<evidence type="ECO:0000313" key="2">
    <source>
        <dbReference type="WBParaSite" id="TREG1_88810.1"/>
    </source>
</evidence>